<evidence type="ECO:0000256" key="1">
    <source>
        <dbReference type="ARBA" id="ARBA00022612"/>
    </source>
</evidence>
<dbReference type="Proteomes" id="UP000321944">
    <property type="component" value="Chromosome"/>
</dbReference>
<dbReference type="OrthoDB" id="82080at2"/>
<organism evidence="3 4">
    <name type="scientific">Leptotrichia wadei</name>
    <dbReference type="NCBI Taxonomy" id="157687"/>
    <lineage>
        <taxon>Bacteria</taxon>
        <taxon>Fusobacteriati</taxon>
        <taxon>Fusobacteriota</taxon>
        <taxon>Fusobacteriia</taxon>
        <taxon>Fusobacteriales</taxon>
        <taxon>Leptotrichiaceae</taxon>
        <taxon>Leptotrichia</taxon>
    </lineage>
</organism>
<evidence type="ECO:0000313" key="3">
    <source>
        <dbReference type="EMBL" id="BBM55111.1"/>
    </source>
</evidence>
<evidence type="ECO:0000313" key="4">
    <source>
        <dbReference type="Proteomes" id="UP000321944"/>
    </source>
</evidence>
<reference evidence="3 4" key="1">
    <citation type="submission" date="2019-07" db="EMBL/GenBank/DDBJ databases">
        <title>Complete Genome Sequence of Leptotrichia wadei Strain JMUB3936.</title>
        <authorList>
            <person name="Watanabe S."/>
            <person name="Cui L."/>
        </authorList>
    </citation>
    <scope>NUCLEOTIDE SEQUENCE [LARGE SCALE GENOMIC DNA]</scope>
    <source>
        <strain evidence="3 4">JMUB3936</strain>
    </source>
</reference>
<keyword evidence="1" id="KW-1188">Viral release from host cell</keyword>
<dbReference type="InterPro" id="IPR010090">
    <property type="entry name" value="Phage_tape_meas"/>
</dbReference>
<dbReference type="PANTHER" id="PTHR37813:SF1">
    <property type="entry name" value="FELS-2 PROPHAGE PROTEIN"/>
    <property type="match status" value="1"/>
</dbReference>
<accession>A0A510KWF2</accession>
<evidence type="ECO:0000259" key="2">
    <source>
        <dbReference type="Pfam" id="PF10145"/>
    </source>
</evidence>
<protein>
    <recommendedName>
        <fullName evidence="2">Phage tail tape measure protein domain-containing protein</fullName>
    </recommendedName>
</protein>
<name>A0A510KWF2_9FUSO</name>
<dbReference type="PANTHER" id="PTHR37813">
    <property type="entry name" value="FELS-2 PROPHAGE PROTEIN"/>
    <property type="match status" value="1"/>
</dbReference>
<dbReference type="EMBL" id="AP019841">
    <property type="protein sequence ID" value="BBM55111.1"/>
    <property type="molecule type" value="Genomic_DNA"/>
</dbReference>
<proteinExistence type="predicted"/>
<feature type="domain" description="Phage tail tape measure protein" evidence="2">
    <location>
        <begin position="193"/>
        <end position="309"/>
    </location>
</feature>
<sequence length="310" mass="33685">MASGVGVTYELEFVIKDKNAKQWIQSMQKEAEKLAKTLDKVSLNNFNKQMQHMQKHLQAQGDKLKSQMKMAQDMMKTLGTGKTVKSGLDNVKKETQEAKKKMDDLNKVKEAVGKSVKNPLGNVAKGADSAIKKVKGLLNKVRDGALYKAGSFITQAGMEALQEYGQTDYELRGASAKTGGYGVDLKEYRRLPKKVGGDTKFNNLDVAQAINAGATLGIKKDEMKQIIPAAANLAQAFNSDITPALEMVKMHMNSYQLSAKEAQKVTDMIAVTSKNTAADLPRLAEGFKYVGASGKALGVPLETVYAMLGK</sequence>
<gene>
    <name evidence="3" type="ORF">JMUB3936_1395</name>
</gene>
<dbReference type="NCBIfam" id="TIGR01760">
    <property type="entry name" value="tape_meas_TP901"/>
    <property type="match status" value="1"/>
</dbReference>
<dbReference type="RefSeq" id="WP_147003820.1">
    <property type="nucleotide sequence ID" value="NZ_AP019841.1"/>
</dbReference>
<dbReference type="Pfam" id="PF10145">
    <property type="entry name" value="PhageMin_Tail"/>
    <property type="match status" value="1"/>
</dbReference>
<dbReference type="AlphaFoldDB" id="A0A510KWF2"/>